<reference evidence="3 4" key="1">
    <citation type="submission" date="2024-01" db="EMBL/GenBank/DDBJ databases">
        <title>The genome of the rayed Mediterranean limpet Patella caerulea (Linnaeus, 1758).</title>
        <authorList>
            <person name="Anh-Thu Weber A."/>
            <person name="Halstead-Nussloch G."/>
        </authorList>
    </citation>
    <scope>NUCLEOTIDE SEQUENCE [LARGE SCALE GENOMIC DNA]</scope>
    <source>
        <strain evidence="3">AATW-2023a</strain>
        <tissue evidence="3">Whole specimen</tissue>
    </source>
</reference>
<comment type="caution">
    <text evidence="3">The sequence shown here is derived from an EMBL/GenBank/DDBJ whole genome shotgun (WGS) entry which is preliminary data.</text>
</comment>
<keyword evidence="2" id="KW-0472">Membrane</keyword>
<keyword evidence="4" id="KW-1185">Reference proteome</keyword>
<keyword evidence="2" id="KW-0812">Transmembrane</keyword>
<feature type="transmembrane region" description="Helical" evidence="2">
    <location>
        <begin position="519"/>
        <end position="537"/>
    </location>
</feature>
<organism evidence="3 4">
    <name type="scientific">Patella caerulea</name>
    <name type="common">Rayed Mediterranean limpet</name>
    <dbReference type="NCBI Taxonomy" id="87958"/>
    <lineage>
        <taxon>Eukaryota</taxon>
        <taxon>Metazoa</taxon>
        <taxon>Spiralia</taxon>
        <taxon>Lophotrochozoa</taxon>
        <taxon>Mollusca</taxon>
        <taxon>Gastropoda</taxon>
        <taxon>Patellogastropoda</taxon>
        <taxon>Patelloidea</taxon>
        <taxon>Patellidae</taxon>
        <taxon>Patella</taxon>
    </lineage>
</organism>
<feature type="region of interest" description="Disordered" evidence="1">
    <location>
        <begin position="434"/>
        <end position="490"/>
    </location>
</feature>
<feature type="compositionally biased region" description="Acidic residues" evidence="1">
    <location>
        <begin position="458"/>
        <end position="468"/>
    </location>
</feature>
<evidence type="ECO:0000256" key="1">
    <source>
        <dbReference type="SAM" id="MobiDB-lite"/>
    </source>
</evidence>
<dbReference type="Proteomes" id="UP001347796">
    <property type="component" value="Unassembled WGS sequence"/>
</dbReference>
<sequence length="633" mass="71847">MAHKIPRIKIRQPNVDDKEQLVKNSDYEFEDDVDLYQPRVEGQPCCQEMIDITNMEDQAHQSNAMDNHMDQNYQSINQLSGTGHGHPLLRPMARSRATTPEKGNTRRQGHMSNLPERDALCRILGNDISPDRFMSSQGSPYMNNLLTIVSSTDDGMHQKNIMLSKRIPTWVWYLLAKSLGIKLTPTDKPIAATVLHILTMLIALAFAVTGLWFVVSDILSEYSKTTVLIGTVAILLGFSWICMGIYSHKLAGRLFSNKNFVESVRMHAKTFLKISTVGLVVIVCLIIVGIQAYENFTVYTGEGSACKLAEIYPVVCDVMYGTMMAYLVIGMIWNIVVGCVLLSVCRTHTISIRRFMRELALDSKIFEMNLRNEILGQKIELDALLDKSSHYDDLSDWFVWDDRVNTDPQSDDVTSQKIFIQSIVGQEMEQTKDAYIPKRQNSNTSTSSRDHNGPNLPDIEEQPEEISEENYTQTAEGEADGAAERDRTPPQIMSNEGLLFSYWKLSQRLRVTSRYLQRWLSSLISFILIWCADYIMYWTTHSATLTGILQFILPLLILLIICSAYAEVNSEGQRMLRCICPTEERMSVIYFMSQQPLQMQVFSFPITYNALLGVILAFSVAIASRIILDEVLK</sequence>
<dbReference type="PANTHER" id="PTHR35555">
    <property type="entry name" value="ENDONUCLEASE-REVERSE TRANSCRIPTASE"/>
    <property type="match status" value="1"/>
</dbReference>
<dbReference type="EMBL" id="JAZGQO010000018">
    <property type="protein sequence ID" value="KAK6167417.1"/>
    <property type="molecule type" value="Genomic_DNA"/>
</dbReference>
<evidence type="ECO:0000256" key="2">
    <source>
        <dbReference type="SAM" id="Phobius"/>
    </source>
</evidence>
<evidence type="ECO:0000313" key="3">
    <source>
        <dbReference type="EMBL" id="KAK6167417.1"/>
    </source>
</evidence>
<keyword evidence="2" id="KW-1133">Transmembrane helix</keyword>
<protein>
    <submittedName>
        <fullName evidence="3">Uncharacterized protein</fullName>
    </submittedName>
</protein>
<feature type="transmembrane region" description="Helical" evidence="2">
    <location>
        <begin position="323"/>
        <end position="345"/>
    </location>
</feature>
<name>A0AAN8IXJ4_PATCE</name>
<accession>A0AAN8IXJ4</accession>
<feature type="transmembrane region" description="Helical" evidence="2">
    <location>
        <begin position="271"/>
        <end position="293"/>
    </location>
</feature>
<feature type="transmembrane region" description="Helical" evidence="2">
    <location>
        <begin position="190"/>
        <end position="215"/>
    </location>
</feature>
<dbReference type="AlphaFoldDB" id="A0AAN8IXJ4"/>
<proteinExistence type="predicted"/>
<dbReference type="PANTHER" id="PTHR35555:SF3">
    <property type="entry name" value="ENDONUCLEASE-REVERSE TRANSCRIPTASE"/>
    <property type="match status" value="1"/>
</dbReference>
<evidence type="ECO:0000313" key="4">
    <source>
        <dbReference type="Proteomes" id="UP001347796"/>
    </source>
</evidence>
<gene>
    <name evidence="3" type="ORF">SNE40_021451</name>
</gene>
<feature type="transmembrane region" description="Helical" evidence="2">
    <location>
        <begin position="227"/>
        <end position="250"/>
    </location>
</feature>
<feature type="transmembrane region" description="Helical" evidence="2">
    <location>
        <begin position="606"/>
        <end position="628"/>
    </location>
</feature>
<feature type="transmembrane region" description="Helical" evidence="2">
    <location>
        <begin position="543"/>
        <end position="566"/>
    </location>
</feature>